<dbReference type="AlphaFoldDB" id="A0A6P6A0E1"/>
<dbReference type="GeneID" id="111305186"/>
<dbReference type="KEGG" id="dzi:111305186"/>
<accession>A0A6P6A0E1</accession>
<name>A0A6P6A0E1_DURZI</name>
<protein>
    <submittedName>
        <fullName evidence="3">Uncharacterized protein LOC111305186</fullName>
    </submittedName>
</protein>
<feature type="region of interest" description="Disordered" evidence="1">
    <location>
        <begin position="62"/>
        <end position="83"/>
    </location>
</feature>
<organism evidence="2 3">
    <name type="scientific">Durio zibethinus</name>
    <name type="common">Durian</name>
    <dbReference type="NCBI Taxonomy" id="66656"/>
    <lineage>
        <taxon>Eukaryota</taxon>
        <taxon>Viridiplantae</taxon>
        <taxon>Streptophyta</taxon>
        <taxon>Embryophyta</taxon>
        <taxon>Tracheophyta</taxon>
        <taxon>Spermatophyta</taxon>
        <taxon>Magnoliopsida</taxon>
        <taxon>eudicotyledons</taxon>
        <taxon>Gunneridae</taxon>
        <taxon>Pentapetalae</taxon>
        <taxon>rosids</taxon>
        <taxon>malvids</taxon>
        <taxon>Malvales</taxon>
        <taxon>Malvaceae</taxon>
        <taxon>Helicteroideae</taxon>
        <taxon>Durio</taxon>
    </lineage>
</organism>
<dbReference type="OrthoDB" id="1557914at2759"/>
<evidence type="ECO:0000313" key="3">
    <source>
        <dbReference type="RefSeq" id="XP_022758205.1"/>
    </source>
</evidence>
<sequence length="256" mass="28984">MEPDHPLILSSQILTTPTRRAAEIRPISQSLPQASQWCVLRNQCKTNCQMTKIHFPKTRKSYTPVLSPGPPPPPPPSLPATMNERSAMSFRDGETVAVDADSTDSRRAVDVGRDTYLGFSEVEVKMDRMKRIEVNSNPGSTFRRESEEIRVSNRGFSPKGKLSTESPSKRLQSLDFESRSAVLGTPKEKYRRIIEIFENVSPSPGASSELELENQQNHEFSFEVDEGIIRKRGLDFLTEVIDSEREERNMDSEKQQ</sequence>
<reference evidence="3" key="1">
    <citation type="submission" date="2025-08" db="UniProtKB">
        <authorList>
            <consortium name="RefSeq"/>
        </authorList>
    </citation>
    <scope>IDENTIFICATION</scope>
    <source>
        <tissue evidence="3">Fruit stalk</tissue>
    </source>
</reference>
<dbReference type="Proteomes" id="UP000515121">
    <property type="component" value="Unplaced"/>
</dbReference>
<proteinExistence type="predicted"/>
<evidence type="ECO:0000313" key="2">
    <source>
        <dbReference type="Proteomes" id="UP000515121"/>
    </source>
</evidence>
<keyword evidence="2" id="KW-1185">Reference proteome</keyword>
<dbReference type="RefSeq" id="XP_022758205.1">
    <property type="nucleotide sequence ID" value="XM_022902470.1"/>
</dbReference>
<gene>
    <name evidence="3" type="primary">LOC111305186</name>
</gene>
<feature type="compositionally biased region" description="Pro residues" evidence="1">
    <location>
        <begin position="67"/>
        <end position="78"/>
    </location>
</feature>
<evidence type="ECO:0000256" key="1">
    <source>
        <dbReference type="SAM" id="MobiDB-lite"/>
    </source>
</evidence>